<reference evidence="1 2" key="1">
    <citation type="journal article" date="2010" name="Environ. Microbiol.">
        <title>Genomic analysis of oceanic cyanobacterial myoviruses compared with T4-like myoviruses from diverse hosts and environments.</title>
        <authorList>
            <person name="Sullivan M.B."/>
            <person name="Huang K.H."/>
            <person name="Ignacio-Espinoza J.C."/>
            <person name="Berlin A.M."/>
            <person name="Kelly L."/>
            <person name="Weigele P.R."/>
            <person name="DeFrancesco A.S."/>
            <person name="Kern S.E."/>
            <person name="Thompson L.R."/>
            <person name="Young S."/>
            <person name="Yandava C."/>
            <person name="Fu R."/>
            <person name="Krastins B."/>
            <person name="Chase M."/>
            <person name="Sarracino D."/>
            <person name="Osburne M.S."/>
            <person name="Henn M.R."/>
            <person name="Chisholm S.W."/>
        </authorList>
    </citation>
    <scope>NUCLEOTIDE SEQUENCE [LARGE SCALE GENOMIC DNA]</scope>
    <source>
        <strain evidence="1">8109-3</strain>
    </source>
</reference>
<accession>E3SL06</accession>
<dbReference type="KEGG" id="vg:10328657"/>
<evidence type="ECO:0000313" key="2">
    <source>
        <dbReference type="Proteomes" id="UP000006527"/>
    </source>
</evidence>
<dbReference type="RefSeq" id="YP_004324141.1">
    <property type="nucleotide sequence ID" value="NC_015287.1"/>
</dbReference>
<gene>
    <name evidence="1" type="ORF">SSSM7_088</name>
</gene>
<dbReference type="GeneID" id="10328657"/>
<organism evidence="1 2">
    <name type="scientific">Synechococcus phage S-SSM7</name>
    <dbReference type="NCBI Taxonomy" id="445686"/>
    <lineage>
        <taxon>Viruses</taxon>
        <taxon>Duplodnaviria</taxon>
        <taxon>Heunggongvirae</taxon>
        <taxon>Uroviricota</taxon>
        <taxon>Caudoviricetes</taxon>
        <taxon>Pantevenvirales</taxon>
        <taxon>Kyanoviridae</taxon>
        <taxon>Lipsvirus</taxon>
        <taxon>Lipsvirus ssm7</taxon>
    </lineage>
</organism>
<keyword evidence="2" id="KW-1185">Reference proteome</keyword>
<dbReference type="EMBL" id="GU071098">
    <property type="protein sequence ID" value="ADO98154.1"/>
    <property type="molecule type" value="Genomic_DNA"/>
</dbReference>
<name>E3SL06_9CAUD</name>
<protein>
    <submittedName>
        <fullName evidence="1">Uncharacterized protein</fullName>
    </submittedName>
</protein>
<dbReference type="Proteomes" id="UP000006527">
    <property type="component" value="Segment"/>
</dbReference>
<evidence type="ECO:0000313" key="1">
    <source>
        <dbReference type="EMBL" id="ADO98154.1"/>
    </source>
</evidence>
<proteinExistence type="predicted"/>
<sequence>MRNGIDQPYTGLTEDQVNDLNLKLYDLINSLEYKVDAPDLHNAMKVNLMWFEMNDVALDEF</sequence>